<feature type="domain" description="Helicase C-terminal" evidence="2">
    <location>
        <begin position="232"/>
        <end position="380"/>
    </location>
</feature>
<comment type="caution">
    <text evidence="3">The sequence shown here is derived from an EMBL/GenBank/DDBJ whole genome shotgun (WGS) entry which is preliminary data.</text>
</comment>
<dbReference type="PANTHER" id="PTHR47396">
    <property type="entry name" value="TYPE I RESTRICTION ENZYME ECOKI R PROTEIN"/>
    <property type="match status" value="1"/>
</dbReference>
<dbReference type="Proteomes" id="UP000248314">
    <property type="component" value="Unassembled WGS sequence"/>
</dbReference>
<dbReference type="GO" id="GO:0003677">
    <property type="term" value="F:DNA binding"/>
    <property type="evidence" value="ECO:0007669"/>
    <property type="project" value="InterPro"/>
</dbReference>
<dbReference type="PROSITE" id="PS51194">
    <property type="entry name" value="HELICASE_CTER"/>
    <property type="match status" value="1"/>
</dbReference>
<dbReference type="AlphaFoldDB" id="A0A318HZ97"/>
<dbReference type="SMART" id="SM00487">
    <property type="entry name" value="DEXDc"/>
    <property type="match status" value="1"/>
</dbReference>
<dbReference type="Gene3D" id="3.40.50.300">
    <property type="entry name" value="P-loop containing nucleotide triphosphate hydrolases"/>
    <property type="match status" value="2"/>
</dbReference>
<dbReference type="GO" id="GO:0016787">
    <property type="term" value="F:hydrolase activity"/>
    <property type="evidence" value="ECO:0007669"/>
    <property type="project" value="InterPro"/>
</dbReference>
<dbReference type="InterPro" id="IPR027417">
    <property type="entry name" value="P-loop_NTPase"/>
</dbReference>
<dbReference type="PANTHER" id="PTHR47396:SF1">
    <property type="entry name" value="ATP-DEPENDENT HELICASE IRC3-RELATED"/>
    <property type="match status" value="1"/>
</dbReference>
<accession>A0A318HZ97</accession>
<evidence type="ECO:0000313" key="4">
    <source>
        <dbReference type="Proteomes" id="UP000248314"/>
    </source>
</evidence>
<protein>
    <submittedName>
        <fullName evidence="3">DNA repair protein RadD</fullName>
    </submittedName>
</protein>
<evidence type="ECO:0000259" key="1">
    <source>
        <dbReference type="PROSITE" id="PS51192"/>
    </source>
</evidence>
<dbReference type="Pfam" id="PF00271">
    <property type="entry name" value="Helicase_C"/>
    <property type="match status" value="1"/>
</dbReference>
<dbReference type="SUPFAM" id="SSF52540">
    <property type="entry name" value="P-loop containing nucleoside triphosphate hydrolases"/>
    <property type="match status" value="1"/>
</dbReference>
<dbReference type="STRING" id="1122991.GCA_000613445_01293"/>
<dbReference type="InterPro" id="IPR006935">
    <property type="entry name" value="Helicase/UvrB_N"/>
</dbReference>
<gene>
    <name evidence="3" type="ORF">EJ73_00632</name>
</gene>
<dbReference type="InterPro" id="IPR014001">
    <property type="entry name" value="Helicase_ATP-bd"/>
</dbReference>
<reference evidence="3 4" key="1">
    <citation type="submission" date="2018-05" db="EMBL/GenBank/DDBJ databases">
        <title>Genomic Encyclopedia of Type Strains, Phase I: the one thousand microbial genomes (KMG-I) project.</title>
        <authorList>
            <person name="Kyrpides N."/>
        </authorList>
    </citation>
    <scope>NUCLEOTIDE SEQUENCE [LARGE SCALE GENOMIC DNA]</scope>
    <source>
        <strain evidence="3 4">DSM 15611</strain>
    </source>
</reference>
<dbReference type="SMART" id="SM00490">
    <property type="entry name" value="HELICc"/>
    <property type="match status" value="1"/>
</dbReference>
<evidence type="ECO:0000259" key="2">
    <source>
        <dbReference type="PROSITE" id="PS51194"/>
    </source>
</evidence>
<sequence>MTMNIQLRDYQKAASDKAVAFFNEKKTKYNAIMVLPTGSGKSIVLADIANRLDDNVLIFCPSREILKQNYEKMNMINPFRCAIFSASFNSKDVGKVTFATIGSVKSHPELFQHFKYIMVDEAHQCNPKQGMYKEFFEALGQTKILGLTATPYRLSSYMGGSMLKFITRTRPNIFSKVIYQVQISTLLDMGYLSKISYYQLSPTGWNESRLKVNTTGADYTDKSVIMEYQRVDFYGFLVSIVERLLKPKRGGARKGILVFTRFVKEANQLADKIPDCAVVSAETPKAERDAILQKFKAGEIKVVANAGVLTTGFDYPELDTVVMARPTMSLALYYQIVGREIRPHKGKDAWFVDLCGNIKRFGKVEDLKLVDTNNKGKWMVFSNGRQLTNIMFE</sequence>
<keyword evidence="4" id="KW-1185">Reference proteome</keyword>
<organism evidence="3 4">
    <name type="scientific">Hoylesella shahii DSM 15611 = JCM 12083</name>
    <dbReference type="NCBI Taxonomy" id="1122991"/>
    <lineage>
        <taxon>Bacteria</taxon>
        <taxon>Pseudomonadati</taxon>
        <taxon>Bacteroidota</taxon>
        <taxon>Bacteroidia</taxon>
        <taxon>Bacteroidales</taxon>
        <taxon>Prevotellaceae</taxon>
        <taxon>Hoylesella</taxon>
    </lineage>
</organism>
<dbReference type="Pfam" id="PF04851">
    <property type="entry name" value="ResIII"/>
    <property type="match status" value="1"/>
</dbReference>
<name>A0A318HZ97_9BACT</name>
<dbReference type="EMBL" id="QJJX01000005">
    <property type="protein sequence ID" value="PXX23643.1"/>
    <property type="molecule type" value="Genomic_DNA"/>
</dbReference>
<dbReference type="GO" id="GO:0005829">
    <property type="term" value="C:cytosol"/>
    <property type="evidence" value="ECO:0007669"/>
    <property type="project" value="TreeGrafter"/>
</dbReference>
<dbReference type="InterPro" id="IPR001650">
    <property type="entry name" value="Helicase_C-like"/>
</dbReference>
<feature type="domain" description="Helicase ATP-binding" evidence="1">
    <location>
        <begin position="22"/>
        <end position="169"/>
    </location>
</feature>
<evidence type="ECO:0000313" key="3">
    <source>
        <dbReference type="EMBL" id="PXX23643.1"/>
    </source>
</evidence>
<dbReference type="GO" id="GO:0005524">
    <property type="term" value="F:ATP binding"/>
    <property type="evidence" value="ECO:0007669"/>
    <property type="project" value="InterPro"/>
</dbReference>
<dbReference type="InterPro" id="IPR050742">
    <property type="entry name" value="Helicase_Restrict-Modif_Enz"/>
</dbReference>
<proteinExistence type="predicted"/>
<dbReference type="PROSITE" id="PS51192">
    <property type="entry name" value="HELICASE_ATP_BIND_1"/>
    <property type="match status" value="1"/>
</dbReference>